<dbReference type="STRING" id="1117702.AQZ52_12215"/>
<dbReference type="OrthoDB" id="7191628at2"/>
<dbReference type="Pfam" id="PF12833">
    <property type="entry name" value="HTH_18"/>
    <property type="match status" value="1"/>
</dbReference>
<gene>
    <name evidence="5" type="ORF">AQZ52_12215</name>
</gene>
<keyword evidence="6" id="KW-1185">Reference proteome</keyword>
<keyword evidence="2" id="KW-0238">DNA-binding</keyword>
<dbReference type="AlphaFoldDB" id="A0A117UV36"/>
<keyword evidence="1" id="KW-0805">Transcription regulation</keyword>
<dbReference type="PROSITE" id="PS00041">
    <property type="entry name" value="HTH_ARAC_FAMILY_1"/>
    <property type="match status" value="1"/>
</dbReference>
<dbReference type="SUPFAM" id="SSF46689">
    <property type="entry name" value="Homeodomain-like"/>
    <property type="match status" value="1"/>
</dbReference>
<dbReference type="Proteomes" id="UP000058012">
    <property type="component" value="Unassembled WGS sequence"/>
</dbReference>
<dbReference type="Pfam" id="PF14525">
    <property type="entry name" value="AraC_binding_2"/>
    <property type="match status" value="1"/>
</dbReference>
<dbReference type="InterPro" id="IPR018062">
    <property type="entry name" value="HTH_AraC-typ_CS"/>
</dbReference>
<evidence type="ECO:0000256" key="1">
    <source>
        <dbReference type="ARBA" id="ARBA00023015"/>
    </source>
</evidence>
<name>A0A117UV36_9SPHN</name>
<dbReference type="PRINTS" id="PR00032">
    <property type="entry name" value="HTHARAC"/>
</dbReference>
<proteinExistence type="predicted"/>
<dbReference type="InterPro" id="IPR018060">
    <property type="entry name" value="HTH_AraC"/>
</dbReference>
<dbReference type="InterPro" id="IPR020449">
    <property type="entry name" value="Tscrpt_reg_AraC-type_HTH"/>
</dbReference>
<dbReference type="InterPro" id="IPR035418">
    <property type="entry name" value="AraC-bd_2"/>
</dbReference>
<dbReference type="PANTHER" id="PTHR46796">
    <property type="entry name" value="HTH-TYPE TRANSCRIPTIONAL ACTIVATOR RHAS-RELATED"/>
    <property type="match status" value="1"/>
</dbReference>
<protein>
    <recommendedName>
        <fullName evidence="4">HTH araC/xylS-type domain-containing protein</fullName>
    </recommendedName>
</protein>
<dbReference type="PROSITE" id="PS01124">
    <property type="entry name" value="HTH_ARAC_FAMILY_2"/>
    <property type="match status" value="1"/>
</dbReference>
<dbReference type="GO" id="GO:0003700">
    <property type="term" value="F:DNA-binding transcription factor activity"/>
    <property type="evidence" value="ECO:0007669"/>
    <property type="project" value="InterPro"/>
</dbReference>
<dbReference type="RefSeq" id="WP_067911043.1">
    <property type="nucleotide sequence ID" value="NZ_KQ954245.1"/>
</dbReference>
<evidence type="ECO:0000313" key="5">
    <source>
        <dbReference type="EMBL" id="KUR71399.1"/>
    </source>
</evidence>
<dbReference type="PANTHER" id="PTHR46796:SF6">
    <property type="entry name" value="ARAC SUBFAMILY"/>
    <property type="match status" value="1"/>
</dbReference>
<keyword evidence="3" id="KW-0804">Transcription</keyword>
<comment type="caution">
    <text evidence="5">The sequence shown here is derived from an EMBL/GenBank/DDBJ whole genome shotgun (WGS) entry which is preliminary data.</text>
</comment>
<evidence type="ECO:0000313" key="6">
    <source>
        <dbReference type="Proteomes" id="UP000058012"/>
    </source>
</evidence>
<dbReference type="EMBL" id="LLZS01000007">
    <property type="protein sequence ID" value="KUR71399.1"/>
    <property type="molecule type" value="Genomic_DNA"/>
</dbReference>
<dbReference type="SMART" id="SM00342">
    <property type="entry name" value="HTH_ARAC"/>
    <property type="match status" value="1"/>
</dbReference>
<evidence type="ECO:0000259" key="4">
    <source>
        <dbReference type="PROSITE" id="PS01124"/>
    </source>
</evidence>
<dbReference type="InterPro" id="IPR050204">
    <property type="entry name" value="AraC_XylS_family_regulators"/>
</dbReference>
<sequence length="310" mass="34221">MTAVQKFATEGIAPPERLAFWNALVDRVYSGTYVKSASEDFTGEMWTWQVGDLAMIRPRSTASFVGRDPRYTAEERLILHLQCRGSSIHRQSGTETALGAGDFVIASPHEAYAIDLAAHELLVVEFPRAPLAERFAGLDDMLRQRMSGATPGARVFHDFLLSLWRQSQQGFSDPDWQDGVSQVFYDLIALAMRGAARGEAAMPAADSALRRRVLGMIEAQLPDPALRTLSLSAACGASVRTVQNLFAGMGTTPSAYILERRLVRAAERLHAAPEASITEIAFECGFNDSAYFARAFRQRFGVSPSEWRRK</sequence>
<accession>A0A117UV36</accession>
<evidence type="ECO:0000256" key="2">
    <source>
        <dbReference type="ARBA" id="ARBA00023125"/>
    </source>
</evidence>
<dbReference type="InterPro" id="IPR009057">
    <property type="entry name" value="Homeodomain-like_sf"/>
</dbReference>
<feature type="domain" description="HTH araC/xylS-type" evidence="4">
    <location>
        <begin position="211"/>
        <end position="310"/>
    </location>
</feature>
<evidence type="ECO:0000256" key="3">
    <source>
        <dbReference type="ARBA" id="ARBA00023163"/>
    </source>
</evidence>
<organism evidence="5 6">
    <name type="scientific">Novosphingobium fuchskuhlense</name>
    <dbReference type="NCBI Taxonomy" id="1117702"/>
    <lineage>
        <taxon>Bacteria</taxon>
        <taxon>Pseudomonadati</taxon>
        <taxon>Pseudomonadota</taxon>
        <taxon>Alphaproteobacteria</taxon>
        <taxon>Sphingomonadales</taxon>
        <taxon>Sphingomonadaceae</taxon>
        <taxon>Novosphingobium</taxon>
    </lineage>
</organism>
<dbReference type="Gene3D" id="1.10.10.60">
    <property type="entry name" value="Homeodomain-like"/>
    <property type="match status" value="1"/>
</dbReference>
<dbReference type="GO" id="GO:0043565">
    <property type="term" value="F:sequence-specific DNA binding"/>
    <property type="evidence" value="ECO:0007669"/>
    <property type="project" value="InterPro"/>
</dbReference>
<reference evidence="5 6" key="1">
    <citation type="submission" date="2015-10" db="EMBL/GenBank/DDBJ databases">
        <title>Draft genome sequence of Novosphingobium fuchskuhlense DSM 25065 isolated from a surface water sample of the southwest basin of Lake Grosse Fuchskuhle.</title>
        <authorList>
            <person name="Ruckert C."/>
            <person name="Winkler A."/>
            <person name="Glaeser J."/>
            <person name="Grossart H.-P."/>
            <person name="Kalinowski J."/>
            <person name="Glaeser S."/>
        </authorList>
    </citation>
    <scope>NUCLEOTIDE SEQUENCE [LARGE SCALE GENOMIC DNA]</scope>
    <source>
        <strain evidence="5 6">FNE08-7</strain>
    </source>
</reference>